<dbReference type="Pfam" id="PF08338">
    <property type="entry name" value="DUF1731"/>
    <property type="match status" value="1"/>
</dbReference>
<comment type="caution">
    <text evidence="2">The sequence shown here is derived from an EMBL/GenBank/DDBJ whole genome shotgun (WGS) entry which is preliminary data.</text>
</comment>
<protein>
    <submittedName>
        <fullName evidence="2">Cell division inhibitor</fullName>
    </submittedName>
</protein>
<dbReference type="InterPro" id="IPR013549">
    <property type="entry name" value="DUF1731"/>
</dbReference>
<organism evidence="2 3">
    <name type="scientific">Vibrio variabilis</name>
    <dbReference type="NCBI Taxonomy" id="990271"/>
    <lineage>
        <taxon>Bacteria</taxon>
        <taxon>Pseudomonadati</taxon>
        <taxon>Pseudomonadota</taxon>
        <taxon>Gammaproteobacteria</taxon>
        <taxon>Vibrionales</taxon>
        <taxon>Vibrionaceae</taxon>
        <taxon>Vibrio</taxon>
    </lineage>
</organism>
<proteinExistence type="predicted"/>
<reference evidence="3" key="1">
    <citation type="submission" date="2014-09" db="EMBL/GenBank/DDBJ databases">
        <title>Vibrio variabilis JCM 19239. (C206) whole genome shotgun sequence.</title>
        <authorList>
            <person name="Sawabe T."/>
            <person name="Meirelles P."/>
            <person name="Nakanishi M."/>
            <person name="Sayaka M."/>
            <person name="Hattori M."/>
            <person name="Ohkuma M."/>
        </authorList>
    </citation>
    <scope>NUCLEOTIDE SEQUENCE [LARGE SCALE GENOMIC DNA]</scope>
    <source>
        <strain evidence="3">JCM 19239</strain>
    </source>
</reference>
<evidence type="ECO:0000313" key="3">
    <source>
        <dbReference type="Proteomes" id="UP000029223"/>
    </source>
</evidence>
<dbReference type="Proteomes" id="UP000029223">
    <property type="component" value="Unassembled WGS sequence"/>
</dbReference>
<name>A0ABQ0J4E1_9VIBR</name>
<gene>
    <name evidence="2" type="ORF">JCM19239_7560</name>
</gene>
<dbReference type="EMBL" id="BBMS01000001">
    <property type="protein sequence ID" value="GAL23606.1"/>
    <property type="molecule type" value="Genomic_DNA"/>
</dbReference>
<reference evidence="3" key="2">
    <citation type="submission" date="2014-09" db="EMBL/GenBank/DDBJ databases">
        <authorList>
            <consortium name="NBRP consortium"/>
            <person name="Sawabe T."/>
            <person name="Meirelles P."/>
            <person name="Nakanishi M."/>
            <person name="Sayaka M."/>
            <person name="Hattori M."/>
            <person name="Ohkuma M."/>
        </authorList>
    </citation>
    <scope>NUCLEOTIDE SEQUENCE [LARGE SCALE GENOMIC DNA]</scope>
    <source>
        <strain evidence="3">JCM 19239</strain>
    </source>
</reference>
<feature type="domain" description="DUF1731" evidence="1">
    <location>
        <begin position="1"/>
        <end position="38"/>
    </location>
</feature>
<evidence type="ECO:0000313" key="2">
    <source>
        <dbReference type="EMBL" id="GAL23606.1"/>
    </source>
</evidence>
<accession>A0ABQ0J4E1</accession>
<keyword evidence="3" id="KW-1185">Reference proteome</keyword>
<evidence type="ECO:0000259" key="1">
    <source>
        <dbReference type="Pfam" id="PF08338"/>
    </source>
</evidence>
<sequence>MGESSCLLFDSVRAKPKKLTEMGFNFSFPHIDTALKNIVSNAR</sequence>